<evidence type="ECO:0008006" key="4">
    <source>
        <dbReference type="Google" id="ProtNLM"/>
    </source>
</evidence>
<sequence length="170" mass="19782">MKKIFISLLCLNVLLACSNENLENHVIKSYTNNNQERGKSLLNIYDNNDFEFISYLQENDTILNKTSEIPQKNILYTFTKKVIKGRVLMQENEAQQLLSTTRFILNATEVKKDIHSAKWISNGNLPYIIPFTFSENSSKDSSMIVEFQNLEEQIIKADNFKFKSIYPLEQ</sequence>
<reference evidence="2 3" key="1">
    <citation type="journal article" date="2012" name="Int. J. Syst. Evol. Microbiol.">
        <title>Flammeovirga pacifica sp. nov., isolated from deep-sea sediment.</title>
        <authorList>
            <person name="Xu H."/>
            <person name="Fu Y."/>
            <person name="Yang N."/>
            <person name="Ding Z."/>
            <person name="Lai Q."/>
            <person name="Zeng R."/>
        </authorList>
    </citation>
    <scope>NUCLEOTIDE SEQUENCE [LARGE SCALE GENOMIC DNA]</scope>
    <source>
        <strain evidence="3">DSM 24597 / LMG 26175 / WPAGA1</strain>
    </source>
</reference>
<evidence type="ECO:0000313" key="3">
    <source>
        <dbReference type="Proteomes" id="UP000179797"/>
    </source>
</evidence>
<keyword evidence="1" id="KW-0732">Signal</keyword>
<evidence type="ECO:0000313" key="2">
    <source>
        <dbReference type="EMBL" id="OHX64555.1"/>
    </source>
</evidence>
<protein>
    <recommendedName>
        <fullName evidence="4">Lipoprotein</fullName>
    </recommendedName>
</protein>
<feature type="signal peptide" evidence="1">
    <location>
        <begin position="1"/>
        <end position="18"/>
    </location>
</feature>
<dbReference type="Proteomes" id="UP000179797">
    <property type="component" value="Unassembled WGS sequence"/>
</dbReference>
<organism evidence="2 3">
    <name type="scientific">Flammeovirga pacifica</name>
    <dbReference type="NCBI Taxonomy" id="915059"/>
    <lineage>
        <taxon>Bacteria</taxon>
        <taxon>Pseudomonadati</taxon>
        <taxon>Bacteroidota</taxon>
        <taxon>Cytophagia</taxon>
        <taxon>Cytophagales</taxon>
        <taxon>Flammeovirgaceae</taxon>
        <taxon>Flammeovirga</taxon>
    </lineage>
</organism>
<comment type="caution">
    <text evidence="2">The sequence shown here is derived from an EMBL/GenBank/DDBJ whole genome shotgun (WGS) entry which is preliminary data.</text>
</comment>
<dbReference type="RefSeq" id="WP_044217079.1">
    <property type="nucleotide sequence ID" value="NZ_JRYR02000002.1"/>
</dbReference>
<dbReference type="EMBL" id="JRYR02000002">
    <property type="protein sequence ID" value="OHX64555.1"/>
    <property type="molecule type" value="Genomic_DNA"/>
</dbReference>
<evidence type="ECO:0000256" key="1">
    <source>
        <dbReference type="SAM" id="SignalP"/>
    </source>
</evidence>
<dbReference type="AlphaFoldDB" id="A0A1S1YUR1"/>
<proteinExistence type="predicted"/>
<accession>A0A1S1YUR1</accession>
<name>A0A1S1YUR1_FLAPC</name>
<feature type="chain" id="PRO_5010352697" description="Lipoprotein" evidence="1">
    <location>
        <begin position="19"/>
        <end position="170"/>
    </location>
</feature>
<dbReference type="PROSITE" id="PS51257">
    <property type="entry name" value="PROKAR_LIPOPROTEIN"/>
    <property type="match status" value="1"/>
</dbReference>
<gene>
    <name evidence="2" type="ORF">NH26_23570</name>
</gene>
<keyword evidence="3" id="KW-1185">Reference proteome</keyword>